<proteinExistence type="predicted"/>
<dbReference type="AlphaFoldDB" id="A0A4Y9ABD5"/>
<evidence type="ECO:0000259" key="1">
    <source>
        <dbReference type="PROSITE" id="PS50965"/>
    </source>
</evidence>
<dbReference type="Proteomes" id="UP000298484">
    <property type="component" value="Unassembled WGS sequence"/>
</dbReference>
<reference evidence="2 3" key="1">
    <citation type="submission" date="2019-03" db="EMBL/GenBank/DDBJ databases">
        <title>Genome sequence of Lentibacillus salicampi ATCC BAA-719.</title>
        <authorList>
            <person name="Maclea K.S."/>
            <person name="Simoes Junior M."/>
        </authorList>
    </citation>
    <scope>NUCLEOTIDE SEQUENCE [LARGE SCALE GENOMIC DNA]</scope>
    <source>
        <strain evidence="2 3">ATCC BAA-719</strain>
    </source>
</reference>
<dbReference type="OrthoDB" id="569879at2"/>
<protein>
    <submittedName>
        <fullName evidence="2">NERD domain-containing protein</fullName>
    </submittedName>
</protein>
<name>A0A4Y9ABD5_9BACI</name>
<dbReference type="EMBL" id="SRHY01000016">
    <property type="protein sequence ID" value="TFJ92725.1"/>
    <property type="molecule type" value="Genomic_DNA"/>
</dbReference>
<accession>A0A4Y9ABD5</accession>
<organism evidence="2 3">
    <name type="scientific">Lentibacillus salicampi</name>
    <dbReference type="NCBI Taxonomy" id="175306"/>
    <lineage>
        <taxon>Bacteria</taxon>
        <taxon>Bacillati</taxon>
        <taxon>Bacillota</taxon>
        <taxon>Bacilli</taxon>
        <taxon>Bacillales</taxon>
        <taxon>Bacillaceae</taxon>
        <taxon>Lentibacillus</taxon>
    </lineage>
</organism>
<dbReference type="Pfam" id="PF08378">
    <property type="entry name" value="NERD"/>
    <property type="match status" value="1"/>
</dbReference>
<comment type="caution">
    <text evidence="2">The sequence shown here is derived from an EMBL/GenBank/DDBJ whole genome shotgun (WGS) entry which is preliminary data.</text>
</comment>
<dbReference type="InterPro" id="IPR011528">
    <property type="entry name" value="NERD"/>
</dbReference>
<evidence type="ECO:0000313" key="2">
    <source>
        <dbReference type="EMBL" id="TFJ92725.1"/>
    </source>
</evidence>
<dbReference type="RefSeq" id="WP_135110170.1">
    <property type="nucleotide sequence ID" value="NZ_SRHY01000016.1"/>
</dbReference>
<feature type="domain" description="NERD" evidence="1">
    <location>
        <begin position="41"/>
        <end position="160"/>
    </location>
</feature>
<dbReference type="PROSITE" id="PS50965">
    <property type="entry name" value="NERD"/>
    <property type="match status" value="1"/>
</dbReference>
<gene>
    <name evidence="2" type="ORF">E4U82_10590</name>
</gene>
<keyword evidence="3" id="KW-1185">Reference proteome</keyword>
<evidence type="ECO:0000313" key="3">
    <source>
        <dbReference type="Proteomes" id="UP000298484"/>
    </source>
</evidence>
<sequence length="324" mass="37961">MFIKPLAVPKHILQAQALDRRTPANHFFKGKINSRATNLSSGYKGEESMNFHLQFLPEDDFLIFHYVRLPDLYGHFQIDFLLLSRYYHLIMEVKNVYENMNFDGMGQAFRIQKDDVQMFTNPVEQVILQHRRLLDWLRKNHFPPAPIEKIVVYSRDDTYLRNLTNDKIISDIVMHRDKVLSKIESFNRKYRKICVTDKQLTEMAYLLLDQHVPEEDGGKKKFNMTYDDLVKGVICPACSFVPMFWKSGKWQCVSCGCVSKTAHRPALADYALLVGGLINNRQARDFLRVESNSIMKKLLQYERFSKIGKGSGMRYKLDFDRLLD</sequence>